<evidence type="ECO:0000313" key="2">
    <source>
        <dbReference type="EMBL" id="KAF9751906.1"/>
    </source>
</evidence>
<reference evidence="2" key="1">
    <citation type="submission" date="2020-10" db="EMBL/GenBank/DDBJ databases">
        <title>High-Quality Genome Resource of Clonostachys rosea strain S41 by Oxford Nanopore Long-Read Sequencing.</title>
        <authorList>
            <person name="Wang H."/>
        </authorList>
    </citation>
    <scope>NUCLEOTIDE SEQUENCE</scope>
    <source>
        <strain evidence="2">S41</strain>
    </source>
</reference>
<evidence type="ECO:0000256" key="1">
    <source>
        <dbReference type="SAM" id="MobiDB-lite"/>
    </source>
</evidence>
<comment type="caution">
    <text evidence="2">The sequence shown here is derived from an EMBL/GenBank/DDBJ whole genome shotgun (WGS) entry which is preliminary data.</text>
</comment>
<feature type="region of interest" description="Disordered" evidence="1">
    <location>
        <begin position="1"/>
        <end position="140"/>
    </location>
</feature>
<dbReference type="Proteomes" id="UP000616885">
    <property type="component" value="Unassembled WGS sequence"/>
</dbReference>
<feature type="compositionally biased region" description="Low complexity" evidence="1">
    <location>
        <begin position="34"/>
        <end position="45"/>
    </location>
</feature>
<evidence type="ECO:0000313" key="3">
    <source>
        <dbReference type="Proteomes" id="UP000616885"/>
    </source>
</evidence>
<dbReference type="EMBL" id="JADCTT010000005">
    <property type="protein sequence ID" value="KAF9751906.1"/>
    <property type="molecule type" value="Genomic_DNA"/>
</dbReference>
<accession>A0A8H7N9X8</accession>
<gene>
    <name evidence="2" type="ORF">IM811_013700</name>
</gene>
<organism evidence="2 3">
    <name type="scientific">Bionectria ochroleuca</name>
    <name type="common">Gliocladium roseum</name>
    <dbReference type="NCBI Taxonomy" id="29856"/>
    <lineage>
        <taxon>Eukaryota</taxon>
        <taxon>Fungi</taxon>
        <taxon>Dikarya</taxon>
        <taxon>Ascomycota</taxon>
        <taxon>Pezizomycotina</taxon>
        <taxon>Sordariomycetes</taxon>
        <taxon>Hypocreomycetidae</taxon>
        <taxon>Hypocreales</taxon>
        <taxon>Bionectriaceae</taxon>
        <taxon>Clonostachys</taxon>
    </lineage>
</organism>
<name>A0A8H7N9X8_BIOOC</name>
<feature type="compositionally biased region" description="Polar residues" evidence="1">
    <location>
        <begin position="51"/>
        <end position="64"/>
    </location>
</feature>
<proteinExistence type="predicted"/>
<sequence>MPSGRKKPAPQPLSLYDPSKATAQNHSRDYYNVSTDPDATSSTASGLSPIDSRSPNSGGTSPSFRSKFATKKRPQTAKSGSNNPEFDPHNDYHRPSHPSLDPLNQPEAPPFSPITSSLDQPKGPLYANQPTRARSPRAVVSSTFRNPRGLTTSFPLILLLPINNRICDLRRTK</sequence>
<protein>
    <submittedName>
        <fullName evidence="2">Uncharacterized protein</fullName>
    </submittedName>
</protein>
<dbReference type="AlphaFoldDB" id="A0A8H7N9X8"/>